<dbReference type="GO" id="GO:0005829">
    <property type="term" value="C:cytosol"/>
    <property type="evidence" value="ECO:0007669"/>
    <property type="project" value="TreeGrafter"/>
</dbReference>
<dbReference type="AlphaFoldDB" id="A0A1G9WVF7"/>
<feature type="domain" description="NADPH-dependent FMN reductase-like" evidence="1">
    <location>
        <begin position="2"/>
        <end position="138"/>
    </location>
</feature>
<evidence type="ECO:0000313" key="3">
    <source>
        <dbReference type="Proteomes" id="UP000198901"/>
    </source>
</evidence>
<dbReference type="GO" id="GO:0010181">
    <property type="term" value="F:FMN binding"/>
    <property type="evidence" value="ECO:0007669"/>
    <property type="project" value="TreeGrafter"/>
</dbReference>
<dbReference type="Pfam" id="PF03358">
    <property type="entry name" value="FMN_red"/>
    <property type="match status" value="1"/>
</dbReference>
<name>A0A1G9WVF7_9BACT</name>
<evidence type="ECO:0000259" key="1">
    <source>
        <dbReference type="Pfam" id="PF03358"/>
    </source>
</evidence>
<dbReference type="PANTHER" id="PTHR30543">
    <property type="entry name" value="CHROMATE REDUCTASE"/>
    <property type="match status" value="1"/>
</dbReference>
<dbReference type="GO" id="GO:0016491">
    <property type="term" value="F:oxidoreductase activity"/>
    <property type="evidence" value="ECO:0007669"/>
    <property type="project" value="InterPro"/>
</dbReference>
<dbReference type="SUPFAM" id="SSF52218">
    <property type="entry name" value="Flavoproteins"/>
    <property type="match status" value="1"/>
</dbReference>
<dbReference type="RefSeq" id="WP_093207983.1">
    <property type="nucleotide sequence ID" value="NZ_FNGS01000010.1"/>
</dbReference>
<dbReference type="EMBL" id="FNGS01000010">
    <property type="protein sequence ID" value="SDM88604.1"/>
    <property type="molecule type" value="Genomic_DNA"/>
</dbReference>
<dbReference type="Proteomes" id="UP000198901">
    <property type="component" value="Unassembled WGS sequence"/>
</dbReference>
<sequence length="174" mass="19156">MITIVSSTNQKNSRSLQVAEYYRQVLQSQEADCRIVDLADLPVDFIYSALYANFGKHDAFNAIRDAVEGSDKLVFVLPEYNGSFPGVLKAFLDGFHYPSKLCGKAAALVGISDGGSGNPLGMSHLSDILSFMGTTVVGIRVKIPFLKKNWVDGEIQDPFIHSLIRQQADMLIRL</sequence>
<dbReference type="Gene3D" id="3.40.50.360">
    <property type="match status" value="1"/>
</dbReference>
<accession>A0A1G9WVF7</accession>
<proteinExistence type="predicted"/>
<gene>
    <name evidence="2" type="ORF">SAMN04488090_4457</name>
</gene>
<protein>
    <submittedName>
        <fullName evidence="2">NAD(P)H-dependent FMN reductase</fullName>
    </submittedName>
</protein>
<dbReference type="STRING" id="563176.SAMN04488090_4457"/>
<evidence type="ECO:0000313" key="2">
    <source>
        <dbReference type="EMBL" id="SDM88604.1"/>
    </source>
</evidence>
<organism evidence="2 3">
    <name type="scientific">Siphonobacter aquaeclarae</name>
    <dbReference type="NCBI Taxonomy" id="563176"/>
    <lineage>
        <taxon>Bacteria</taxon>
        <taxon>Pseudomonadati</taxon>
        <taxon>Bacteroidota</taxon>
        <taxon>Cytophagia</taxon>
        <taxon>Cytophagales</taxon>
        <taxon>Cytophagaceae</taxon>
        <taxon>Siphonobacter</taxon>
    </lineage>
</organism>
<dbReference type="PANTHER" id="PTHR30543:SF21">
    <property type="entry name" value="NAD(P)H-DEPENDENT FMN REDUCTASE LOT6"/>
    <property type="match status" value="1"/>
</dbReference>
<dbReference type="InterPro" id="IPR005025">
    <property type="entry name" value="FMN_Rdtase-like_dom"/>
</dbReference>
<dbReference type="InterPro" id="IPR029039">
    <property type="entry name" value="Flavoprotein-like_sf"/>
</dbReference>
<keyword evidence="3" id="KW-1185">Reference proteome</keyword>
<dbReference type="InterPro" id="IPR050712">
    <property type="entry name" value="NAD(P)H-dep_reductase"/>
</dbReference>
<dbReference type="OrthoDB" id="9812295at2"/>
<reference evidence="2 3" key="1">
    <citation type="submission" date="2016-10" db="EMBL/GenBank/DDBJ databases">
        <authorList>
            <person name="de Groot N.N."/>
        </authorList>
    </citation>
    <scope>NUCLEOTIDE SEQUENCE [LARGE SCALE GENOMIC DNA]</scope>
    <source>
        <strain evidence="2 3">DSM 21668</strain>
    </source>
</reference>